<gene>
    <name evidence="1" type="ORF">C450_19696</name>
</gene>
<evidence type="ECO:0000313" key="1">
    <source>
        <dbReference type="EMBL" id="EMA48476.1"/>
    </source>
</evidence>
<dbReference type="Proteomes" id="UP000011625">
    <property type="component" value="Unassembled WGS sequence"/>
</dbReference>
<comment type="caution">
    <text evidence="1">The sequence shown here is derived from an EMBL/GenBank/DDBJ whole genome shotgun (WGS) entry which is preliminary data.</text>
</comment>
<reference evidence="1 2" key="1">
    <citation type="journal article" date="2014" name="PLoS Genet.">
        <title>Phylogenetically driven sequencing of extremely halophilic archaea reveals strategies for static and dynamic osmo-response.</title>
        <authorList>
            <person name="Becker E.A."/>
            <person name="Seitzer P.M."/>
            <person name="Tritt A."/>
            <person name="Larsen D."/>
            <person name="Krusor M."/>
            <person name="Yao A.I."/>
            <person name="Wu D."/>
            <person name="Madern D."/>
            <person name="Eisen J.A."/>
            <person name="Darling A.E."/>
            <person name="Facciotti M.T."/>
        </authorList>
    </citation>
    <scope>NUCLEOTIDE SEQUENCE [LARGE SCALE GENOMIC DNA]</scope>
    <source>
        <strain evidence="1 2">DSM 8989</strain>
    </source>
</reference>
<proteinExistence type="predicted"/>
<dbReference type="EMBL" id="AOME01000090">
    <property type="protein sequence ID" value="EMA48476.1"/>
    <property type="molecule type" value="Genomic_DNA"/>
</dbReference>
<dbReference type="STRING" id="1227456.C450_19696"/>
<protein>
    <submittedName>
        <fullName evidence="1">ISH4-type transposase ISHwa6</fullName>
    </submittedName>
</protein>
<sequence>MGDATYDHTCIVHGDAEYADGDNDFDTCESRGLLLLLWISPHQGVSKDEVTAYVSMFQSRQRIYRK</sequence>
<name>M0MS88_9EURY</name>
<organism evidence="1 2">
    <name type="scientific">Halococcus salifodinae DSM 8989</name>
    <dbReference type="NCBI Taxonomy" id="1227456"/>
    <lineage>
        <taxon>Archaea</taxon>
        <taxon>Methanobacteriati</taxon>
        <taxon>Methanobacteriota</taxon>
        <taxon>Stenosarchaea group</taxon>
        <taxon>Halobacteria</taxon>
        <taxon>Halobacteriales</taxon>
        <taxon>Halococcaceae</taxon>
        <taxon>Halococcus</taxon>
    </lineage>
</organism>
<dbReference type="AlphaFoldDB" id="M0MS88"/>
<accession>M0MS88</accession>
<evidence type="ECO:0000313" key="2">
    <source>
        <dbReference type="Proteomes" id="UP000011625"/>
    </source>
</evidence>
<keyword evidence="2" id="KW-1185">Reference proteome</keyword>